<dbReference type="InterPro" id="IPR021070">
    <property type="entry name" value="Killing_trait_RebB"/>
</dbReference>
<evidence type="ECO:0000313" key="2">
    <source>
        <dbReference type="Proteomes" id="UP001499959"/>
    </source>
</evidence>
<dbReference type="EMBL" id="BAABJE010000010">
    <property type="protein sequence ID" value="GAA4794562.1"/>
    <property type="molecule type" value="Genomic_DNA"/>
</dbReference>
<sequence>MAFPTAVNDQITDSITQSNIKVVGESPAFAMSSIYQSLAHSTGILFENAVAAQQQQNTLAQAAANQGVMQIYSLDTTAAAGATDKIGQTGLTDNLTSLLTVLNAFRNQPMSLKAAPMADASQAAEADAASADTAGREIADQIRAAVTFSNETVLGHSQAFLSGLHGGVDAMAHALDTMNRVTHDNMVHILQEAALAATLAAMLREPEKSTEYEAVLQAIKRMA</sequence>
<protein>
    <recommendedName>
        <fullName evidence="3">R body protein RebB-like protein</fullName>
    </recommendedName>
</protein>
<keyword evidence="2" id="KW-1185">Reference proteome</keyword>
<dbReference type="Pfam" id="PF11747">
    <property type="entry name" value="RebB"/>
    <property type="match status" value="1"/>
</dbReference>
<accession>A0ABP9BFH8</accession>
<evidence type="ECO:0000313" key="1">
    <source>
        <dbReference type="EMBL" id="GAA4794562.1"/>
    </source>
</evidence>
<comment type="caution">
    <text evidence="1">The sequence shown here is derived from an EMBL/GenBank/DDBJ whole genome shotgun (WGS) entry which is preliminary data.</text>
</comment>
<reference evidence="2" key="1">
    <citation type="journal article" date="2019" name="Int. J. Syst. Evol. Microbiol.">
        <title>The Global Catalogue of Microorganisms (GCM) 10K type strain sequencing project: providing services to taxonomists for standard genome sequencing and annotation.</title>
        <authorList>
            <consortium name="The Broad Institute Genomics Platform"/>
            <consortium name="The Broad Institute Genome Sequencing Center for Infectious Disease"/>
            <person name="Wu L."/>
            <person name="Ma J."/>
        </authorList>
    </citation>
    <scope>NUCLEOTIDE SEQUENCE [LARGE SCALE GENOMIC DNA]</scope>
    <source>
        <strain evidence="2">JCM 18204</strain>
    </source>
</reference>
<name>A0ABP9BFH8_9GAMM</name>
<proteinExistence type="predicted"/>
<evidence type="ECO:0008006" key="3">
    <source>
        <dbReference type="Google" id="ProtNLM"/>
    </source>
</evidence>
<gene>
    <name evidence="1" type="ORF">GCM10023307_20240</name>
</gene>
<dbReference type="Proteomes" id="UP001499959">
    <property type="component" value="Unassembled WGS sequence"/>
</dbReference>
<organism evidence="1 2">
    <name type="scientific">Lysobacter hankyongensis</name>
    <dbReference type="NCBI Taxonomy" id="1176535"/>
    <lineage>
        <taxon>Bacteria</taxon>
        <taxon>Pseudomonadati</taxon>
        <taxon>Pseudomonadota</taxon>
        <taxon>Gammaproteobacteria</taxon>
        <taxon>Lysobacterales</taxon>
        <taxon>Lysobacteraceae</taxon>
        <taxon>Lysobacter</taxon>
    </lineage>
</organism>